<feature type="domain" description="FHA" evidence="4">
    <location>
        <begin position="36"/>
        <end position="86"/>
    </location>
</feature>
<dbReference type="Pfam" id="PF00498">
    <property type="entry name" value="FHA"/>
    <property type="match status" value="1"/>
</dbReference>
<keyword evidence="3" id="KW-0812">Transmembrane</keyword>
<evidence type="ECO:0000259" key="4">
    <source>
        <dbReference type="PROSITE" id="PS50006"/>
    </source>
</evidence>
<evidence type="ECO:0000313" key="5">
    <source>
        <dbReference type="EMBL" id="TCO33002.1"/>
    </source>
</evidence>
<dbReference type="CDD" id="cd00060">
    <property type="entry name" value="FHA"/>
    <property type="match status" value="1"/>
</dbReference>
<dbReference type="Pfam" id="PF03703">
    <property type="entry name" value="bPH_2"/>
    <property type="match status" value="1"/>
</dbReference>
<dbReference type="SMART" id="SM00240">
    <property type="entry name" value="FHA"/>
    <property type="match status" value="1"/>
</dbReference>
<keyword evidence="2" id="KW-0802">TPR repeat</keyword>
<dbReference type="InterPro" id="IPR019734">
    <property type="entry name" value="TPR_rpt"/>
</dbReference>
<dbReference type="InterPro" id="IPR008984">
    <property type="entry name" value="SMAD_FHA_dom_sf"/>
</dbReference>
<accession>A0A4R2HPB9</accession>
<dbReference type="Gene3D" id="1.25.40.10">
    <property type="entry name" value="Tetratricopeptide repeat domain"/>
    <property type="match status" value="1"/>
</dbReference>
<dbReference type="SMART" id="SM00028">
    <property type="entry name" value="TPR"/>
    <property type="match status" value="2"/>
</dbReference>
<feature type="repeat" description="TPR" evidence="2">
    <location>
        <begin position="184"/>
        <end position="217"/>
    </location>
</feature>
<dbReference type="EMBL" id="SLWN01000003">
    <property type="protein sequence ID" value="TCO33002.1"/>
    <property type="molecule type" value="Genomic_DNA"/>
</dbReference>
<name>A0A4R2HPB9_9ACTN</name>
<dbReference type="Pfam" id="PF13432">
    <property type="entry name" value="TPR_16"/>
    <property type="match status" value="1"/>
</dbReference>
<dbReference type="InterPro" id="IPR000253">
    <property type="entry name" value="FHA_dom"/>
</dbReference>
<feature type="transmembrane region" description="Helical" evidence="3">
    <location>
        <begin position="289"/>
        <end position="309"/>
    </location>
</feature>
<keyword evidence="3" id="KW-0472">Membrane</keyword>
<dbReference type="Proteomes" id="UP000294508">
    <property type="component" value="Unassembled WGS sequence"/>
</dbReference>
<evidence type="ECO:0000256" key="2">
    <source>
        <dbReference type="PROSITE-ProRule" id="PRU00339"/>
    </source>
</evidence>
<dbReference type="AlphaFoldDB" id="A0A4R2HPB9"/>
<dbReference type="SUPFAM" id="SSF48452">
    <property type="entry name" value="TPR-like"/>
    <property type="match status" value="1"/>
</dbReference>
<feature type="repeat" description="TPR" evidence="2">
    <location>
        <begin position="150"/>
        <end position="183"/>
    </location>
</feature>
<dbReference type="OrthoDB" id="9815925at2"/>
<evidence type="ECO:0000313" key="6">
    <source>
        <dbReference type="Proteomes" id="UP000294508"/>
    </source>
</evidence>
<evidence type="ECO:0000256" key="1">
    <source>
        <dbReference type="ARBA" id="ARBA00022553"/>
    </source>
</evidence>
<proteinExistence type="predicted"/>
<dbReference type="PROSITE" id="PS50005">
    <property type="entry name" value="TPR"/>
    <property type="match status" value="2"/>
</dbReference>
<keyword evidence="1" id="KW-0597">Phosphoprotein</keyword>
<dbReference type="InterPro" id="IPR011990">
    <property type="entry name" value="TPR-like_helical_dom_sf"/>
</dbReference>
<protein>
    <submittedName>
        <fullName evidence="5">PH (Pleckstrin Homology) domain-containing protein</fullName>
    </submittedName>
</protein>
<reference evidence="5 6" key="1">
    <citation type="journal article" date="2015" name="Stand. Genomic Sci.">
        <title>Genomic Encyclopedia of Bacterial and Archaeal Type Strains, Phase III: the genomes of soil and plant-associated and newly described type strains.</title>
        <authorList>
            <person name="Whitman W.B."/>
            <person name="Woyke T."/>
            <person name="Klenk H.P."/>
            <person name="Zhou Y."/>
            <person name="Lilburn T.G."/>
            <person name="Beck B.J."/>
            <person name="De Vos P."/>
            <person name="Vandamme P."/>
            <person name="Eisen J.A."/>
            <person name="Garrity G."/>
            <person name="Hugenholtz P."/>
            <person name="Kyrpides N.C."/>
        </authorList>
    </citation>
    <scope>NUCLEOTIDE SEQUENCE [LARGE SCALE GENOMIC DNA]</scope>
    <source>
        <strain evidence="5 6">VKM Ac-2572</strain>
    </source>
</reference>
<comment type="caution">
    <text evidence="5">The sequence shown here is derived from an EMBL/GenBank/DDBJ whole genome shotgun (WGS) entry which is preliminary data.</text>
</comment>
<keyword evidence="6" id="KW-1185">Reference proteome</keyword>
<feature type="transmembrane region" description="Helical" evidence="3">
    <location>
        <begin position="329"/>
        <end position="350"/>
    </location>
</feature>
<dbReference type="Gene3D" id="2.60.200.20">
    <property type="match status" value="1"/>
</dbReference>
<dbReference type="InterPro" id="IPR005182">
    <property type="entry name" value="YdbS-like_PH"/>
</dbReference>
<dbReference type="SUPFAM" id="SSF49879">
    <property type="entry name" value="SMAD/FHA domain"/>
    <property type="match status" value="1"/>
</dbReference>
<gene>
    <name evidence="5" type="ORF">EV652_1031</name>
</gene>
<dbReference type="RefSeq" id="WP_132208513.1">
    <property type="nucleotide sequence ID" value="NZ_SLWN01000003.1"/>
</dbReference>
<keyword evidence="3" id="KW-1133">Transmembrane helix</keyword>
<dbReference type="PROSITE" id="PS50006">
    <property type="entry name" value="FHA_DOMAIN"/>
    <property type="match status" value="1"/>
</dbReference>
<organism evidence="5 6">
    <name type="scientific">Kribbella steppae</name>
    <dbReference type="NCBI Taxonomy" id="2512223"/>
    <lineage>
        <taxon>Bacteria</taxon>
        <taxon>Bacillati</taxon>
        <taxon>Actinomycetota</taxon>
        <taxon>Actinomycetes</taxon>
        <taxon>Propionibacteriales</taxon>
        <taxon>Kribbellaceae</taxon>
        <taxon>Kribbella</taxon>
    </lineage>
</organism>
<evidence type="ECO:0000256" key="3">
    <source>
        <dbReference type="SAM" id="Phobius"/>
    </source>
</evidence>
<sequence length="458" mass="49049">MNQQGDDTTRSITSASLCVDSGPALGTIISVPVEPLILGRTGGVSFLRADPEVSRRHAQVRATRDGHIEVEDLDSANGTYVNDKRVWQSVRLNDGDTLIVGSTHLTALLPQRTIHGVDWLAEGQRLLEGAQPVASRQAFSRALSDSGDPAGAHYGLGMVALVEGDVAAAANSFRSALTIHPRHSNALYQLGAIAERQGDIEAARQLYRSAIEVNASHAGAQSRLRALGLPAAVQSGPPPAEQISIDPIEPGVLSLLKQDPSLISRQTVELISELEDEVSPRFAAYVGRYFVQIGCVAALGGILAAFVLADPYNGGGHSSGLEDSSGSAGGLFVVALFVMAAVALGCYALVKTTRVRIAQGRLQIERGILHRRLDNVDLWRVLNVNLDRTLVNRLTGDGTLEFTLSLDQSDESRRGRKNDRIVKVTGIAEGKDLVELHQRLLNLTFLLRGNPIIKGIIQ</sequence>